<accession>A0A7Z2ZJM7</accession>
<keyword evidence="3 7" id="KW-0479">Metal-binding</keyword>
<dbReference type="AlphaFoldDB" id="A0A7Z2ZJM7"/>
<keyword evidence="1" id="KW-0813">Transport</keyword>
<keyword evidence="2 6" id="KW-0349">Heme</keyword>
<keyword evidence="4" id="KW-0249">Electron transport</keyword>
<dbReference type="Gene3D" id="1.10.760.10">
    <property type="entry name" value="Cytochrome c-like domain"/>
    <property type="match status" value="1"/>
</dbReference>
<dbReference type="GO" id="GO:0020037">
    <property type="term" value="F:heme binding"/>
    <property type="evidence" value="ECO:0007669"/>
    <property type="project" value="InterPro"/>
</dbReference>
<gene>
    <name evidence="9" type="ORF">HH215_02105</name>
</gene>
<organism evidence="9 10">
    <name type="scientific">Cohnella herbarum</name>
    <dbReference type="NCBI Taxonomy" id="2728023"/>
    <lineage>
        <taxon>Bacteria</taxon>
        <taxon>Bacillati</taxon>
        <taxon>Bacillota</taxon>
        <taxon>Bacilli</taxon>
        <taxon>Bacillales</taxon>
        <taxon>Paenibacillaceae</taxon>
        <taxon>Cohnella</taxon>
    </lineage>
</organism>
<keyword evidence="5 7" id="KW-0408">Iron</keyword>
<feature type="domain" description="Cytochrome c" evidence="8">
    <location>
        <begin position="39"/>
        <end position="114"/>
    </location>
</feature>
<evidence type="ECO:0000256" key="3">
    <source>
        <dbReference type="ARBA" id="ARBA00022723"/>
    </source>
</evidence>
<feature type="binding site" description="axial binding residue" evidence="7">
    <location>
        <position position="91"/>
    </location>
    <ligand>
        <name>heme c</name>
        <dbReference type="ChEBI" id="CHEBI:61717"/>
    </ligand>
    <ligandPart>
        <name>Fe</name>
        <dbReference type="ChEBI" id="CHEBI:18248"/>
    </ligandPart>
</feature>
<dbReference type="GO" id="GO:0009055">
    <property type="term" value="F:electron transfer activity"/>
    <property type="evidence" value="ECO:0007669"/>
    <property type="project" value="InterPro"/>
</dbReference>
<dbReference type="SUPFAM" id="SSF46626">
    <property type="entry name" value="Cytochrome c"/>
    <property type="match status" value="1"/>
</dbReference>
<evidence type="ECO:0000259" key="8">
    <source>
        <dbReference type="PROSITE" id="PS51007"/>
    </source>
</evidence>
<reference evidence="9 10" key="1">
    <citation type="submission" date="2020-04" db="EMBL/GenBank/DDBJ databases">
        <title>Genome sequencing of novel species.</title>
        <authorList>
            <person name="Heo J."/>
            <person name="Kim S.-J."/>
            <person name="Kim J.-S."/>
            <person name="Hong S.-B."/>
            <person name="Kwon S.-W."/>
        </authorList>
    </citation>
    <scope>NUCLEOTIDE SEQUENCE [LARGE SCALE GENOMIC DNA]</scope>
    <source>
        <strain evidence="9 10">MFER-1</strain>
    </source>
</reference>
<keyword evidence="10" id="KW-1185">Reference proteome</keyword>
<dbReference type="InterPro" id="IPR051811">
    <property type="entry name" value="Cytochrome_c550/c551-like"/>
</dbReference>
<dbReference type="PANTHER" id="PTHR37823:SF4">
    <property type="entry name" value="MENAQUINOL-CYTOCHROME C REDUCTASE CYTOCHROME B_C SUBUNIT"/>
    <property type="match status" value="1"/>
</dbReference>
<name>A0A7Z2ZJM7_9BACL</name>
<feature type="binding site" description="covalent" evidence="6">
    <location>
        <position position="55"/>
    </location>
    <ligand>
        <name>heme c</name>
        <dbReference type="ChEBI" id="CHEBI:61717"/>
    </ligand>
</feature>
<dbReference type="PIRSF" id="PIRSF000025">
    <property type="entry name" value="Cytc_Bsub_c550"/>
    <property type="match status" value="1"/>
</dbReference>
<comment type="PTM">
    <text evidence="6">Binds 1 heme c group covalently per subunit.</text>
</comment>
<dbReference type="Pfam" id="PF13442">
    <property type="entry name" value="Cytochrome_CBB3"/>
    <property type="match status" value="1"/>
</dbReference>
<evidence type="ECO:0000256" key="7">
    <source>
        <dbReference type="PIRSR" id="PIRSR000025-2"/>
    </source>
</evidence>
<evidence type="ECO:0000256" key="2">
    <source>
        <dbReference type="ARBA" id="ARBA00022617"/>
    </source>
</evidence>
<dbReference type="PROSITE" id="PS51007">
    <property type="entry name" value="CYTC"/>
    <property type="match status" value="1"/>
</dbReference>
<dbReference type="PANTHER" id="PTHR37823">
    <property type="entry name" value="CYTOCHROME C-553-LIKE"/>
    <property type="match status" value="1"/>
</dbReference>
<dbReference type="GO" id="GO:0016020">
    <property type="term" value="C:membrane"/>
    <property type="evidence" value="ECO:0007669"/>
    <property type="project" value="InterPro"/>
</dbReference>
<feature type="binding site" description="covalent" evidence="6">
    <location>
        <position position="52"/>
    </location>
    <ligand>
        <name>heme c</name>
        <dbReference type="ChEBI" id="CHEBI:61717"/>
    </ligand>
</feature>
<evidence type="ECO:0000313" key="9">
    <source>
        <dbReference type="EMBL" id="QJD82088.1"/>
    </source>
</evidence>
<dbReference type="RefSeq" id="WP_169278393.1">
    <property type="nucleotide sequence ID" value="NZ_CP051680.1"/>
</dbReference>
<evidence type="ECO:0000256" key="4">
    <source>
        <dbReference type="ARBA" id="ARBA00022982"/>
    </source>
</evidence>
<dbReference type="EMBL" id="CP051680">
    <property type="protein sequence ID" value="QJD82088.1"/>
    <property type="molecule type" value="Genomic_DNA"/>
</dbReference>
<dbReference type="KEGG" id="cheb:HH215_02105"/>
<protein>
    <submittedName>
        <fullName evidence="9">Cytochrome c</fullName>
    </submittedName>
</protein>
<feature type="binding site" description="axial binding residue" evidence="7">
    <location>
        <position position="56"/>
    </location>
    <ligand>
        <name>heme c</name>
        <dbReference type="ChEBI" id="CHEBI:61717"/>
    </ligand>
    <ligandPart>
        <name>Fe</name>
        <dbReference type="ChEBI" id="CHEBI:18248"/>
    </ligandPart>
</feature>
<sequence length="114" mass="12571">MRQKYGKYGFVIGLIVLLLMSACGLKKDDNVLQASITTSADRDAVDLYKQLCIACHASDLSGRVGPSLQAVGSRLTEEQLLAVIRDGSKGMPSYQNRLSHEELDVVVQWLVKFK</sequence>
<dbReference type="PROSITE" id="PS51257">
    <property type="entry name" value="PROKAR_LIPOPROTEIN"/>
    <property type="match status" value="1"/>
</dbReference>
<evidence type="ECO:0000256" key="6">
    <source>
        <dbReference type="PIRSR" id="PIRSR000025-1"/>
    </source>
</evidence>
<dbReference type="Proteomes" id="UP000502248">
    <property type="component" value="Chromosome"/>
</dbReference>
<evidence type="ECO:0000256" key="5">
    <source>
        <dbReference type="ARBA" id="ARBA00023004"/>
    </source>
</evidence>
<dbReference type="InterPro" id="IPR036909">
    <property type="entry name" value="Cyt_c-like_dom_sf"/>
</dbReference>
<dbReference type="GO" id="GO:0005506">
    <property type="term" value="F:iron ion binding"/>
    <property type="evidence" value="ECO:0007669"/>
    <property type="project" value="InterPro"/>
</dbReference>
<dbReference type="InterPro" id="IPR009056">
    <property type="entry name" value="Cyt_c-like_dom"/>
</dbReference>
<proteinExistence type="predicted"/>
<evidence type="ECO:0000256" key="1">
    <source>
        <dbReference type="ARBA" id="ARBA00022448"/>
    </source>
</evidence>
<evidence type="ECO:0000313" key="10">
    <source>
        <dbReference type="Proteomes" id="UP000502248"/>
    </source>
</evidence>
<dbReference type="InterPro" id="IPR012218">
    <property type="entry name" value="Cyt_c_BACSU-c550-type"/>
</dbReference>